<dbReference type="EMBL" id="JBHSMJ010000012">
    <property type="protein sequence ID" value="MFC5448880.1"/>
    <property type="molecule type" value="Genomic_DNA"/>
</dbReference>
<dbReference type="RefSeq" id="WP_270878719.1">
    <property type="nucleotide sequence ID" value="NZ_JAQFVF010000021.1"/>
</dbReference>
<sequence length="422" mass="47665">MLDTTFNKQSCQERDSFLEQIMQLPVLDTHTHLVGERLCARNFWEIADYFWLNRELQTGGYPAKASELPEEERINAFLEAYHGTRNTLMNIVFTQMMQELFGVEITDAASIRRADALVQSACQTPSRAQDIADRLNVKRFVVNYAEHADFQGTRERAILMPRIDGKLGGWVNELVASAHPMKRLQELALVIEELLGGYQAQGCPGVMTTLPRYESSANRRVQLAPGCSKDDALMELLHAVGAAAEKHGLLVQFFLGVERSWCGEAFPANDPARVLKLTALFETYACPFELVVASELNNLDVVQAAWNFPNVSVGGMWWFNFRASTYRDSMQYRIEAISAMKSSLVVSDARCMEWSYGKIWVIKKLLGQFLWDQLAAGWIDRDVALQVAEDWLYRSSAKRYGLLSSNRTPQSAVAIIKKHSFG</sequence>
<comment type="caution">
    <text evidence="1">The sequence shown here is derived from an EMBL/GenBank/DDBJ whole genome shotgun (WGS) entry which is preliminary data.</text>
</comment>
<dbReference type="InterPro" id="IPR032466">
    <property type="entry name" value="Metal_Hydrolase"/>
</dbReference>
<keyword evidence="1" id="KW-0413">Isomerase</keyword>
<accession>A0ABW0K6J3</accession>
<dbReference type="Proteomes" id="UP001596044">
    <property type="component" value="Unassembled WGS sequence"/>
</dbReference>
<dbReference type="SUPFAM" id="SSF51556">
    <property type="entry name" value="Metallo-dependent hydrolases"/>
    <property type="match status" value="1"/>
</dbReference>
<proteinExistence type="predicted"/>
<keyword evidence="2" id="KW-1185">Reference proteome</keyword>
<name>A0ABW0K6J3_9BACL</name>
<dbReference type="GO" id="GO:0016853">
    <property type="term" value="F:isomerase activity"/>
    <property type="evidence" value="ECO:0007669"/>
    <property type="project" value="UniProtKB-KW"/>
</dbReference>
<gene>
    <name evidence="1" type="ORF">ACFPOG_11435</name>
</gene>
<reference evidence="2" key="1">
    <citation type="journal article" date="2019" name="Int. J. Syst. Evol. Microbiol.">
        <title>The Global Catalogue of Microorganisms (GCM) 10K type strain sequencing project: providing services to taxonomists for standard genome sequencing and annotation.</title>
        <authorList>
            <consortium name="The Broad Institute Genomics Platform"/>
            <consortium name="The Broad Institute Genome Sequencing Center for Infectious Disease"/>
            <person name="Wu L."/>
            <person name="Ma J."/>
        </authorList>
    </citation>
    <scope>NUCLEOTIDE SEQUENCE [LARGE SCALE GENOMIC DNA]</scope>
    <source>
        <strain evidence="2">KACC 11904</strain>
    </source>
</reference>
<organism evidence="1 2">
    <name type="scientific">Paenibacillus aestuarii</name>
    <dbReference type="NCBI Taxonomy" id="516965"/>
    <lineage>
        <taxon>Bacteria</taxon>
        <taxon>Bacillati</taxon>
        <taxon>Bacillota</taxon>
        <taxon>Bacilli</taxon>
        <taxon>Bacillales</taxon>
        <taxon>Paenibacillaceae</taxon>
        <taxon>Paenibacillus</taxon>
    </lineage>
</organism>
<protein>
    <submittedName>
        <fullName evidence="1">Glucuronate isomerase</fullName>
    </submittedName>
</protein>
<dbReference type="Gene3D" id="3.20.20.140">
    <property type="entry name" value="Metal-dependent hydrolases"/>
    <property type="match status" value="1"/>
</dbReference>
<evidence type="ECO:0000313" key="1">
    <source>
        <dbReference type="EMBL" id="MFC5448880.1"/>
    </source>
</evidence>
<evidence type="ECO:0000313" key="2">
    <source>
        <dbReference type="Proteomes" id="UP001596044"/>
    </source>
</evidence>